<dbReference type="Gene3D" id="3.40.50.2020">
    <property type="match status" value="1"/>
</dbReference>
<organism evidence="2 3">
    <name type="scientific">Luteibacter rhizovicinus DSM 16549</name>
    <dbReference type="NCBI Taxonomy" id="1440763"/>
    <lineage>
        <taxon>Bacteria</taxon>
        <taxon>Pseudomonadati</taxon>
        <taxon>Pseudomonadota</taxon>
        <taxon>Gammaproteobacteria</taxon>
        <taxon>Lysobacterales</taxon>
        <taxon>Rhodanobacteraceae</taxon>
        <taxon>Luteibacter</taxon>
    </lineage>
</organism>
<dbReference type="OrthoDB" id="9793412at2"/>
<dbReference type="PANTHER" id="PTHR47505">
    <property type="entry name" value="DNA UTILIZATION PROTEIN YHGH"/>
    <property type="match status" value="1"/>
</dbReference>
<sequence>MDASRLTQWIAAASRLVLPPRCLVCSDQGHEARELCRACYAALPRNLACCGRCAVPLPLPVPECDACQCESRPWSDLWVPFEYAWPLDALETRFKFAGSLAAGRVLSDAWIDEGPPPSLPELLLPVPLHPGRLRSRGYNQALELARPLGGRYRIPVAHDVLYRARKTDAQSELDAAARLGNVRGAFAVRRVPAQNHVAIVDDVMTTGATLAECAKALVAAGVERVDVWALARTPLPGGRS</sequence>
<dbReference type="STRING" id="1440763.BJI69_08700"/>
<dbReference type="Proteomes" id="UP000182987">
    <property type="component" value="Chromosome"/>
</dbReference>
<evidence type="ECO:0000256" key="1">
    <source>
        <dbReference type="ARBA" id="ARBA00008007"/>
    </source>
</evidence>
<dbReference type="RefSeq" id="WP_046968288.1">
    <property type="nucleotide sequence ID" value="NZ_CP017480.1"/>
</dbReference>
<gene>
    <name evidence="2" type="ORF">BJI69_08700</name>
</gene>
<dbReference type="SUPFAM" id="SSF53271">
    <property type="entry name" value="PRTase-like"/>
    <property type="match status" value="1"/>
</dbReference>
<reference evidence="3" key="1">
    <citation type="submission" date="2016-09" db="EMBL/GenBank/DDBJ databases">
        <authorList>
            <person name="Lysoe E."/>
        </authorList>
    </citation>
    <scope>NUCLEOTIDE SEQUENCE [LARGE SCALE GENOMIC DNA]</scope>
    <source>
        <strain evidence="3">LJ96T</strain>
    </source>
</reference>
<dbReference type="AlphaFoldDB" id="A0A0G9HFK9"/>
<keyword evidence="3" id="KW-1185">Reference proteome</keyword>
<protein>
    <submittedName>
        <fullName evidence="2">Amidophosphoribosyltransferase</fullName>
    </submittedName>
</protein>
<dbReference type="InterPro" id="IPR044005">
    <property type="entry name" value="DZR_2"/>
</dbReference>
<comment type="similarity">
    <text evidence="1">Belongs to the ComF/GntX family.</text>
</comment>
<dbReference type="InterPro" id="IPR029057">
    <property type="entry name" value="PRTase-like"/>
</dbReference>
<dbReference type="KEGG" id="lrz:BJI69_08700"/>
<accession>A0A0G9HFK9</accession>
<dbReference type="EMBL" id="CP017480">
    <property type="protein sequence ID" value="APG03971.1"/>
    <property type="molecule type" value="Genomic_DNA"/>
</dbReference>
<dbReference type="PATRIC" id="fig|1440763.5.peg.2656"/>
<dbReference type="Pfam" id="PF18912">
    <property type="entry name" value="DZR_2"/>
    <property type="match status" value="1"/>
</dbReference>
<proteinExistence type="inferred from homology"/>
<name>A0A0G9HFK9_9GAMM</name>
<evidence type="ECO:0000313" key="3">
    <source>
        <dbReference type="Proteomes" id="UP000182987"/>
    </source>
</evidence>
<dbReference type="PANTHER" id="PTHR47505:SF1">
    <property type="entry name" value="DNA UTILIZATION PROTEIN YHGH"/>
    <property type="match status" value="1"/>
</dbReference>
<dbReference type="InterPro" id="IPR000836">
    <property type="entry name" value="PRTase_dom"/>
</dbReference>
<evidence type="ECO:0000313" key="2">
    <source>
        <dbReference type="EMBL" id="APG03971.1"/>
    </source>
</evidence>
<dbReference type="InterPro" id="IPR051910">
    <property type="entry name" value="ComF/GntX_DNA_util-trans"/>
</dbReference>
<dbReference type="CDD" id="cd06223">
    <property type="entry name" value="PRTases_typeI"/>
    <property type="match status" value="1"/>
</dbReference>